<dbReference type="EMBL" id="CAJPIZ010043273">
    <property type="protein sequence ID" value="CAG2121965.1"/>
    <property type="molecule type" value="Genomic_DNA"/>
</dbReference>
<reference evidence="2" key="1">
    <citation type="submission" date="2020-11" db="EMBL/GenBank/DDBJ databases">
        <authorList>
            <person name="Tran Van P."/>
        </authorList>
    </citation>
    <scope>NUCLEOTIDE SEQUENCE</scope>
</reference>
<protein>
    <submittedName>
        <fullName evidence="2">Uncharacterized protein</fullName>
    </submittedName>
</protein>
<feature type="compositionally biased region" description="Basic and acidic residues" evidence="1">
    <location>
        <begin position="47"/>
        <end position="67"/>
    </location>
</feature>
<evidence type="ECO:0000313" key="3">
    <source>
        <dbReference type="Proteomes" id="UP000759131"/>
    </source>
</evidence>
<dbReference type="Proteomes" id="UP000759131">
    <property type="component" value="Unassembled WGS sequence"/>
</dbReference>
<evidence type="ECO:0000256" key="1">
    <source>
        <dbReference type="SAM" id="MobiDB-lite"/>
    </source>
</evidence>
<accession>A0A7R9QJZ4</accession>
<sequence>MNEISIAYKQRVKDNPVLSHDLSTTSSPIERSDVYSTPKSKKPTTGQKKDNRDNNKQKSEYNSDSLDKLNTRLTTDCQEVGEVLPNVGNMMSKILLNISDAFQILSTKCKDQKFFD</sequence>
<keyword evidence="3" id="KW-1185">Reference proteome</keyword>
<dbReference type="EMBL" id="OC897848">
    <property type="protein sequence ID" value="CAD7648389.1"/>
    <property type="molecule type" value="Genomic_DNA"/>
</dbReference>
<dbReference type="AlphaFoldDB" id="A0A7R9QJZ4"/>
<feature type="compositionally biased region" description="Polar residues" evidence="1">
    <location>
        <begin position="21"/>
        <end position="46"/>
    </location>
</feature>
<evidence type="ECO:0000313" key="2">
    <source>
        <dbReference type="EMBL" id="CAD7648389.1"/>
    </source>
</evidence>
<proteinExistence type="predicted"/>
<name>A0A7R9QJZ4_9ACAR</name>
<feature type="region of interest" description="Disordered" evidence="1">
    <location>
        <begin position="15"/>
        <end position="67"/>
    </location>
</feature>
<gene>
    <name evidence="2" type="ORF">OSB1V03_LOCUS21911</name>
</gene>
<organism evidence="2">
    <name type="scientific">Medioppia subpectinata</name>
    <dbReference type="NCBI Taxonomy" id="1979941"/>
    <lineage>
        <taxon>Eukaryota</taxon>
        <taxon>Metazoa</taxon>
        <taxon>Ecdysozoa</taxon>
        <taxon>Arthropoda</taxon>
        <taxon>Chelicerata</taxon>
        <taxon>Arachnida</taxon>
        <taxon>Acari</taxon>
        <taxon>Acariformes</taxon>
        <taxon>Sarcoptiformes</taxon>
        <taxon>Oribatida</taxon>
        <taxon>Brachypylina</taxon>
        <taxon>Oppioidea</taxon>
        <taxon>Oppiidae</taxon>
        <taxon>Medioppia</taxon>
    </lineage>
</organism>